<evidence type="ECO:0000256" key="1">
    <source>
        <dbReference type="ARBA" id="ARBA00004651"/>
    </source>
</evidence>
<keyword evidence="2" id="KW-1003">Cell membrane</keyword>
<dbReference type="Pfam" id="PF02687">
    <property type="entry name" value="FtsX"/>
    <property type="match status" value="1"/>
</dbReference>
<evidence type="ECO:0000256" key="7">
    <source>
        <dbReference type="SAM" id="MobiDB-lite"/>
    </source>
</evidence>
<dbReference type="Proteomes" id="UP000320216">
    <property type="component" value="Chromosome"/>
</dbReference>
<dbReference type="EMBL" id="CP042305">
    <property type="protein sequence ID" value="QDZ15841.1"/>
    <property type="molecule type" value="Genomic_DNA"/>
</dbReference>
<evidence type="ECO:0000256" key="2">
    <source>
        <dbReference type="ARBA" id="ARBA00022475"/>
    </source>
</evidence>
<evidence type="ECO:0000313" key="11">
    <source>
        <dbReference type="EMBL" id="QDZ15841.1"/>
    </source>
</evidence>
<dbReference type="PANTHER" id="PTHR30572">
    <property type="entry name" value="MEMBRANE COMPONENT OF TRANSPORTER-RELATED"/>
    <property type="match status" value="1"/>
</dbReference>
<keyword evidence="5 8" id="KW-0472">Membrane</keyword>
<dbReference type="AlphaFoldDB" id="A0A5B8M6L8"/>
<dbReference type="InterPro" id="IPR050250">
    <property type="entry name" value="Macrolide_Exporter_MacB"/>
</dbReference>
<dbReference type="Pfam" id="PF12704">
    <property type="entry name" value="MacB_PCD"/>
    <property type="match status" value="1"/>
</dbReference>
<feature type="region of interest" description="Disordered" evidence="7">
    <location>
        <begin position="69"/>
        <end position="97"/>
    </location>
</feature>
<dbReference type="KEGG" id="huw:FPZ11_14630"/>
<dbReference type="OrthoDB" id="9780560at2"/>
<keyword evidence="4 8" id="KW-1133">Transmembrane helix</keyword>
<organism evidence="11 12">
    <name type="scientific">Humibacter ginsenosidimutans</name>
    <dbReference type="NCBI Taxonomy" id="2599293"/>
    <lineage>
        <taxon>Bacteria</taxon>
        <taxon>Bacillati</taxon>
        <taxon>Actinomycetota</taxon>
        <taxon>Actinomycetes</taxon>
        <taxon>Micrococcales</taxon>
        <taxon>Microbacteriaceae</taxon>
        <taxon>Humibacter</taxon>
    </lineage>
</organism>
<name>A0A5B8M6L8_9MICO</name>
<comment type="similarity">
    <text evidence="6">Belongs to the ABC-4 integral membrane protein family.</text>
</comment>
<evidence type="ECO:0000313" key="12">
    <source>
        <dbReference type="Proteomes" id="UP000320216"/>
    </source>
</evidence>
<comment type="subcellular location">
    <subcellularLocation>
        <location evidence="1">Cell membrane</location>
        <topology evidence="1">Multi-pass membrane protein</topology>
    </subcellularLocation>
</comment>
<feature type="domain" description="MacB-like periplasmic core" evidence="10">
    <location>
        <begin position="21"/>
        <end position="264"/>
    </location>
</feature>
<reference evidence="11 12" key="1">
    <citation type="submission" date="2019-07" db="EMBL/GenBank/DDBJ databases">
        <title>Full genome sequence of Humibacter sp. WJ7-1.</title>
        <authorList>
            <person name="Im W.-T."/>
        </authorList>
    </citation>
    <scope>NUCLEOTIDE SEQUENCE [LARGE SCALE GENOMIC DNA]</scope>
    <source>
        <strain evidence="11 12">WJ7-1</strain>
    </source>
</reference>
<proteinExistence type="inferred from homology"/>
<keyword evidence="12" id="KW-1185">Reference proteome</keyword>
<evidence type="ECO:0000256" key="8">
    <source>
        <dbReference type="SAM" id="Phobius"/>
    </source>
</evidence>
<evidence type="ECO:0000256" key="4">
    <source>
        <dbReference type="ARBA" id="ARBA00022989"/>
    </source>
</evidence>
<sequence>MKTGDLIASAVANTFRSKLRTTLTVIAIFIGAFTLTLTSAIGTGISDYITTQVGAIGATNSLTVTKTASAQSSTGSGPQKYDPDTAQSASGGGPAGLARGGSAALSADDITAIKNVDGITSASGNTGVDPSWISYSDNGKWVLSLNAVRNVSADLASGAQLDNTAGDNQIVLPTTYLHNLGLGSAKDAVGKTVTIGIGDYLGTMHQVQATIVGIQNATLFTSGASVNDTLRSALETAQTTGKPTAVATTYGSATATFAKDATPQQIAKIKADLKDAGFTGLTIDDQLGSLLTVINGIVGVLDAFAVIALIAAGFGIVNTLLMSVQERTREIGLMKAMGMGGGRVFALFSMEAVFIGFLGSAIGALAAIGLGTLISNRLSATLLSDLPGLHLLQFSVASVATIIVVVMAISFVAGTLPARRASRQDPIEALRYE</sequence>
<feature type="transmembrane region" description="Helical" evidence="8">
    <location>
        <begin position="303"/>
        <end position="324"/>
    </location>
</feature>
<dbReference type="GO" id="GO:0005886">
    <property type="term" value="C:plasma membrane"/>
    <property type="evidence" value="ECO:0007669"/>
    <property type="project" value="UniProtKB-SubCell"/>
</dbReference>
<evidence type="ECO:0000256" key="6">
    <source>
        <dbReference type="ARBA" id="ARBA00038076"/>
    </source>
</evidence>
<feature type="transmembrane region" description="Helical" evidence="8">
    <location>
        <begin position="21"/>
        <end position="42"/>
    </location>
</feature>
<evidence type="ECO:0000259" key="9">
    <source>
        <dbReference type="Pfam" id="PF02687"/>
    </source>
</evidence>
<dbReference type="PANTHER" id="PTHR30572:SF4">
    <property type="entry name" value="ABC TRANSPORTER PERMEASE YTRF"/>
    <property type="match status" value="1"/>
</dbReference>
<feature type="domain" description="ABC3 transporter permease C-terminal" evidence="9">
    <location>
        <begin position="304"/>
        <end position="426"/>
    </location>
</feature>
<dbReference type="InterPro" id="IPR025857">
    <property type="entry name" value="MacB_PCD"/>
</dbReference>
<accession>A0A5B8M6L8</accession>
<evidence type="ECO:0000256" key="5">
    <source>
        <dbReference type="ARBA" id="ARBA00023136"/>
    </source>
</evidence>
<dbReference type="InterPro" id="IPR003838">
    <property type="entry name" value="ABC3_permease_C"/>
</dbReference>
<evidence type="ECO:0000256" key="3">
    <source>
        <dbReference type="ARBA" id="ARBA00022692"/>
    </source>
</evidence>
<dbReference type="RefSeq" id="WP_146321875.1">
    <property type="nucleotide sequence ID" value="NZ_CP042305.1"/>
</dbReference>
<gene>
    <name evidence="11" type="ORF">FPZ11_14630</name>
</gene>
<dbReference type="GO" id="GO:0022857">
    <property type="term" value="F:transmembrane transporter activity"/>
    <property type="evidence" value="ECO:0007669"/>
    <property type="project" value="TreeGrafter"/>
</dbReference>
<protein>
    <submittedName>
        <fullName evidence="11">ABC transporter permease</fullName>
    </submittedName>
</protein>
<keyword evidence="3 8" id="KW-0812">Transmembrane</keyword>
<feature type="transmembrane region" description="Helical" evidence="8">
    <location>
        <begin position="345"/>
        <end position="374"/>
    </location>
</feature>
<evidence type="ECO:0000259" key="10">
    <source>
        <dbReference type="Pfam" id="PF12704"/>
    </source>
</evidence>
<feature type="transmembrane region" description="Helical" evidence="8">
    <location>
        <begin position="394"/>
        <end position="416"/>
    </location>
</feature>